<dbReference type="InterPro" id="IPR009875">
    <property type="entry name" value="PilZ_domain"/>
</dbReference>
<keyword evidence="3" id="KW-1185">Reference proteome</keyword>
<organism evidence="2 3">
    <name type="scientific">Erythrobacter aureus</name>
    <dbReference type="NCBI Taxonomy" id="2182384"/>
    <lineage>
        <taxon>Bacteria</taxon>
        <taxon>Pseudomonadati</taxon>
        <taxon>Pseudomonadota</taxon>
        <taxon>Alphaproteobacteria</taxon>
        <taxon>Sphingomonadales</taxon>
        <taxon>Erythrobacteraceae</taxon>
        <taxon>Erythrobacter/Porphyrobacter group</taxon>
        <taxon>Erythrobacter</taxon>
    </lineage>
</organism>
<dbReference type="AlphaFoldDB" id="A0A345YH45"/>
<dbReference type="EMBL" id="CP031357">
    <property type="protein sequence ID" value="AXK43247.1"/>
    <property type="molecule type" value="Genomic_DNA"/>
</dbReference>
<dbReference type="Pfam" id="PF07238">
    <property type="entry name" value="PilZ"/>
    <property type="match status" value="1"/>
</dbReference>
<accession>A0A345YH45</accession>
<dbReference type="KEGG" id="err:DVR09_13790"/>
<evidence type="ECO:0000313" key="3">
    <source>
        <dbReference type="Proteomes" id="UP000254508"/>
    </source>
</evidence>
<gene>
    <name evidence="2" type="ORF">DVR09_13790</name>
</gene>
<dbReference type="Gene3D" id="2.40.10.220">
    <property type="entry name" value="predicted glycosyltransferase like domains"/>
    <property type="match status" value="1"/>
</dbReference>
<sequence length="192" mass="20501">MQEPDMFTAAYDTPEAHPSCARAEPRTNMFVMAALVTATSRESVKVRNMSAGGALVEGAGLPAAGTPCLLHRGDISLEASVVWARPGRAGLRFLHGADVGQWLPSGRRTQSEVDIAVKMTKAELVSAPEAKIPAPLFSSELRREDVLHTAGAMEALSDALAEDPAVVARFLTKLQTLDIAAQTLRKLADQLR</sequence>
<feature type="domain" description="PilZ" evidence="1">
    <location>
        <begin position="22"/>
        <end position="97"/>
    </location>
</feature>
<reference evidence="3" key="1">
    <citation type="submission" date="2018-07" db="EMBL/GenBank/DDBJ databases">
        <title>Genome sequence of Erythrobacter strain YH-07, an antagonistic bacterium isolated from Yellow Sea.</title>
        <authorList>
            <person name="Tang T."/>
            <person name="Liu Q."/>
            <person name="Sun X."/>
        </authorList>
    </citation>
    <scope>NUCLEOTIDE SEQUENCE [LARGE SCALE GENOMIC DNA]</scope>
    <source>
        <strain evidence="3">YH-07</strain>
    </source>
</reference>
<protein>
    <submittedName>
        <fullName evidence="2">PilZ domain-containing protein</fullName>
    </submittedName>
</protein>
<evidence type="ECO:0000313" key="2">
    <source>
        <dbReference type="EMBL" id="AXK43247.1"/>
    </source>
</evidence>
<dbReference type="Proteomes" id="UP000254508">
    <property type="component" value="Chromosome"/>
</dbReference>
<dbReference type="SUPFAM" id="SSF141371">
    <property type="entry name" value="PilZ domain-like"/>
    <property type="match status" value="1"/>
</dbReference>
<name>A0A345YH45_9SPHN</name>
<dbReference type="OrthoDB" id="7569417at2"/>
<proteinExistence type="predicted"/>
<dbReference type="GO" id="GO:0035438">
    <property type="term" value="F:cyclic-di-GMP binding"/>
    <property type="evidence" value="ECO:0007669"/>
    <property type="project" value="InterPro"/>
</dbReference>
<evidence type="ECO:0000259" key="1">
    <source>
        <dbReference type="Pfam" id="PF07238"/>
    </source>
</evidence>